<reference evidence="3 4" key="1">
    <citation type="journal article" date="2019" name="Mol. Biol. Evol.">
        <title>Blast fungal genomes show frequent chromosomal changes, gene gains and losses, and effector gene turnover.</title>
        <authorList>
            <person name="Gomez Luciano L.B."/>
            <person name="Jason Tsai I."/>
            <person name="Chuma I."/>
            <person name="Tosa Y."/>
            <person name="Chen Y.H."/>
            <person name="Li J.Y."/>
            <person name="Li M.Y."/>
            <person name="Jade Lu M.Y."/>
            <person name="Nakayashiki H."/>
            <person name="Li W.H."/>
        </authorList>
    </citation>
    <scope>NUCLEOTIDE SEQUENCE [LARGE SCALE GENOMIC DNA]</scope>
    <source>
        <strain evidence="3">MZ5-1-6</strain>
    </source>
</reference>
<name>A0A4P7NSW3_PYROR</name>
<dbReference type="Gene3D" id="3.40.33.10">
    <property type="entry name" value="CAP"/>
    <property type="match status" value="1"/>
</dbReference>
<dbReference type="InterPro" id="IPR014044">
    <property type="entry name" value="CAP_dom"/>
</dbReference>
<dbReference type="GO" id="GO:0005576">
    <property type="term" value="C:extracellular region"/>
    <property type="evidence" value="ECO:0007669"/>
    <property type="project" value="InterPro"/>
</dbReference>
<dbReference type="Proteomes" id="UP000294847">
    <property type="component" value="Chromosome 7"/>
</dbReference>
<feature type="signal peptide" evidence="2">
    <location>
        <begin position="1"/>
        <end position="17"/>
    </location>
</feature>
<evidence type="ECO:0000313" key="4">
    <source>
        <dbReference type="Proteomes" id="UP000294847"/>
    </source>
</evidence>
<dbReference type="FunFam" id="3.40.33.10:FF:000018">
    <property type="entry name" value="SCP-like extracellular protein, putative"/>
    <property type="match status" value="1"/>
</dbReference>
<dbReference type="AlphaFoldDB" id="A0A4P7NSW3"/>
<dbReference type="Pfam" id="PF00188">
    <property type="entry name" value="CAP"/>
    <property type="match status" value="1"/>
</dbReference>
<dbReference type="InterPro" id="IPR002413">
    <property type="entry name" value="V5_allergen-like"/>
</dbReference>
<evidence type="ECO:0000256" key="2">
    <source>
        <dbReference type="SAM" id="SignalP"/>
    </source>
</evidence>
<feature type="compositionally biased region" description="Low complexity" evidence="1">
    <location>
        <begin position="53"/>
        <end position="71"/>
    </location>
</feature>
<dbReference type="PRINTS" id="PR00838">
    <property type="entry name" value="V5ALLERGEN"/>
</dbReference>
<dbReference type="InterPro" id="IPR035940">
    <property type="entry name" value="CAP_sf"/>
</dbReference>
<feature type="chain" id="PRO_5044330436" evidence="2">
    <location>
        <begin position="18"/>
        <end position="280"/>
    </location>
</feature>
<evidence type="ECO:0000313" key="3">
    <source>
        <dbReference type="EMBL" id="QBZ65585.1"/>
    </source>
</evidence>
<dbReference type="CDD" id="cd05380">
    <property type="entry name" value="CAP_euk"/>
    <property type="match status" value="1"/>
</dbReference>
<dbReference type="EMBL" id="CP034210">
    <property type="protein sequence ID" value="QBZ65585.1"/>
    <property type="molecule type" value="Genomic_DNA"/>
</dbReference>
<dbReference type="PROSITE" id="PS01009">
    <property type="entry name" value="CRISP_1"/>
    <property type="match status" value="1"/>
</dbReference>
<organism evidence="3 4">
    <name type="scientific">Pyricularia oryzae</name>
    <name type="common">Rice blast fungus</name>
    <name type="synonym">Magnaporthe oryzae</name>
    <dbReference type="NCBI Taxonomy" id="318829"/>
    <lineage>
        <taxon>Eukaryota</taxon>
        <taxon>Fungi</taxon>
        <taxon>Dikarya</taxon>
        <taxon>Ascomycota</taxon>
        <taxon>Pezizomycotina</taxon>
        <taxon>Sordariomycetes</taxon>
        <taxon>Sordariomycetidae</taxon>
        <taxon>Magnaporthales</taxon>
        <taxon>Pyriculariaceae</taxon>
        <taxon>Pyricularia</taxon>
    </lineage>
</organism>
<dbReference type="InterPro" id="IPR001283">
    <property type="entry name" value="CRISP-related"/>
</dbReference>
<keyword evidence="2" id="KW-0732">Signal</keyword>
<feature type="region of interest" description="Disordered" evidence="1">
    <location>
        <begin position="40"/>
        <end position="88"/>
    </location>
</feature>
<accession>A0A4P7NSW3</accession>
<proteinExistence type="predicted"/>
<dbReference type="SUPFAM" id="SSF55797">
    <property type="entry name" value="PR-1-like"/>
    <property type="match status" value="1"/>
</dbReference>
<dbReference type="PRINTS" id="PR00837">
    <property type="entry name" value="V5TPXLIKE"/>
</dbReference>
<dbReference type="PANTHER" id="PTHR10334">
    <property type="entry name" value="CYSTEINE-RICH SECRETORY PROTEIN-RELATED"/>
    <property type="match status" value="1"/>
</dbReference>
<dbReference type="InterPro" id="IPR018244">
    <property type="entry name" value="Allrgn_V5/Tpx1_CS"/>
</dbReference>
<dbReference type="SMART" id="SM00198">
    <property type="entry name" value="SCP"/>
    <property type="match status" value="1"/>
</dbReference>
<gene>
    <name evidence="3" type="ORF">PoMZ_12547</name>
</gene>
<protein>
    <submittedName>
        <fullName evidence="3">Uncharacterized protein</fullName>
    </submittedName>
</protein>
<evidence type="ECO:0000256" key="1">
    <source>
        <dbReference type="SAM" id="MobiDB-lite"/>
    </source>
</evidence>
<sequence>MRASLCLVASGAILALAGPLEIRGIHTEFVTDIVYVTVTEDDSEPTSSPVLEQSTPVMTSTSSVQSPVSTTHQPQETSAAAAQPNVPVENNIKKQQSNSNSKASKGTNAFQNTAVYHHNIHRENNSASALEWDSTYAGYAAETGKSCKFAHDLSPGGGGYGQNLAMWGSSNDPEKLGANTAIAQAITNMWYNGEITLYPSENYGLDNPVSGNFEKYGHYTQVVWAGTKKVGCHAQFCPKGTMFKDMGAWFSVCNYYPAGNMGGEYGKNVLKPQNKQTISA</sequence>